<dbReference type="EMBL" id="JAIZAY010000001">
    <property type="protein sequence ID" value="KAJ8049357.1"/>
    <property type="molecule type" value="Genomic_DNA"/>
</dbReference>
<comment type="cofactor">
    <cofactor evidence="1">
        <name>Mn(2+)</name>
        <dbReference type="ChEBI" id="CHEBI:29035"/>
    </cofactor>
</comment>
<evidence type="ECO:0000256" key="3">
    <source>
        <dbReference type="ARBA" id="ARBA00007769"/>
    </source>
</evidence>
<dbReference type="InterPro" id="IPR024084">
    <property type="entry name" value="IsoPropMal-DH-like_dom"/>
</dbReference>
<feature type="region of interest" description="Disordered" evidence="10">
    <location>
        <begin position="661"/>
        <end position="702"/>
    </location>
</feature>
<keyword evidence="4" id="KW-0329">Glyoxylate bypass</keyword>
<dbReference type="AlphaFoldDB" id="A0A9Q1CPT9"/>
<feature type="compositionally biased region" description="Basic residues" evidence="10">
    <location>
        <begin position="246"/>
        <end position="266"/>
    </location>
</feature>
<evidence type="ECO:0000256" key="10">
    <source>
        <dbReference type="SAM" id="MobiDB-lite"/>
    </source>
</evidence>
<keyword evidence="8" id="KW-0560">Oxidoreductase</keyword>
<dbReference type="GO" id="GO:0005829">
    <property type="term" value="C:cytosol"/>
    <property type="evidence" value="ECO:0007669"/>
    <property type="project" value="TreeGrafter"/>
</dbReference>
<feature type="region of interest" description="Disordered" evidence="10">
    <location>
        <begin position="1"/>
        <end position="107"/>
    </location>
</feature>
<feature type="compositionally biased region" description="Basic and acidic residues" evidence="10">
    <location>
        <begin position="1"/>
        <end position="67"/>
    </location>
</feature>
<evidence type="ECO:0000256" key="8">
    <source>
        <dbReference type="ARBA" id="ARBA00023002"/>
    </source>
</evidence>
<name>A0A9Q1CPT9_HOLLE</name>
<evidence type="ECO:0000256" key="4">
    <source>
        <dbReference type="ARBA" id="ARBA00022435"/>
    </source>
</evidence>
<evidence type="ECO:0000256" key="6">
    <source>
        <dbReference type="ARBA" id="ARBA00022723"/>
    </source>
</evidence>
<dbReference type="OrthoDB" id="248923at2759"/>
<dbReference type="GO" id="GO:0006102">
    <property type="term" value="P:isocitrate metabolic process"/>
    <property type="evidence" value="ECO:0007669"/>
    <property type="project" value="InterPro"/>
</dbReference>
<dbReference type="SMART" id="SM01329">
    <property type="entry name" value="Iso_dh"/>
    <property type="match status" value="1"/>
</dbReference>
<feature type="compositionally biased region" description="Polar residues" evidence="10">
    <location>
        <begin position="221"/>
        <end position="234"/>
    </location>
</feature>
<protein>
    <submittedName>
        <fullName evidence="12">Isocitrate dehydrogenase [NADP] cytoplasmic</fullName>
    </submittedName>
</protein>
<dbReference type="GO" id="GO:0005777">
    <property type="term" value="C:peroxisome"/>
    <property type="evidence" value="ECO:0007669"/>
    <property type="project" value="TreeGrafter"/>
</dbReference>
<dbReference type="InterPro" id="IPR004790">
    <property type="entry name" value="Isocitrate_DH_NADP"/>
</dbReference>
<comment type="similarity">
    <text evidence="3">Belongs to the isocitrate and isopropylmalate dehydrogenases family.</text>
</comment>
<dbReference type="GO" id="GO:0006739">
    <property type="term" value="P:NADP+ metabolic process"/>
    <property type="evidence" value="ECO:0007669"/>
    <property type="project" value="TreeGrafter"/>
</dbReference>
<evidence type="ECO:0000256" key="5">
    <source>
        <dbReference type="ARBA" id="ARBA00022532"/>
    </source>
</evidence>
<organism evidence="12 13">
    <name type="scientific">Holothuria leucospilota</name>
    <name type="common">Black long sea cucumber</name>
    <name type="synonym">Mertensiothuria leucospilota</name>
    <dbReference type="NCBI Taxonomy" id="206669"/>
    <lineage>
        <taxon>Eukaryota</taxon>
        <taxon>Metazoa</taxon>
        <taxon>Echinodermata</taxon>
        <taxon>Eleutherozoa</taxon>
        <taxon>Echinozoa</taxon>
        <taxon>Holothuroidea</taxon>
        <taxon>Aspidochirotacea</taxon>
        <taxon>Aspidochirotida</taxon>
        <taxon>Holothuriidae</taxon>
        <taxon>Holothuria</taxon>
    </lineage>
</organism>
<comment type="caution">
    <text evidence="12">The sequence shown here is derived from an EMBL/GenBank/DDBJ whole genome shotgun (WGS) entry which is preliminary data.</text>
</comment>
<evidence type="ECO:0000256" key="1">
    <source>
        <dbReference type="ARBA" id="ARBA00001936"/>
    </source>
</evidence>
<keyword evidence="13" id="KW-1185">Reference proteome</keyword>
<sequence>MADTEQKVEETPAAEEPKKSAEEEKPVENGEKTEEAVADGDAKTEEAKDEGGEAKDEAVENHENGKEGEEEEEETPAPSLEAPTENPFTDEDVQQLLDMESGEEGWDKVKEKKGVIVYRKAEKNSSPLIKMASRKQPVKCSQCSVIRPGRDWDDHDTCPACRSCTRQKPCERCIGFTPQQWEEIETWLTGRNKTPQAQSDSANQSESHLSPPLESAGGTGSSIQTPGAGQSPSAAGTKAPSNAPKKGTRTAKKKLPKKDKASKHKSSQGSKDAPRSSPQAPRTEQSKRVSPVSDISSEDSDAGHRRGRPVERTGSPHHSRSPLSSDRRAQERREDREWLLAQITSTLGPLLQNQTSPNVEHPSPQQPDPDVLDCMASEGFPEEDPFDDTQGSSLDPPQSPSVDEIEDLPKGAGLTAEAVSKAIQIFKKHLGFKDPTPVKPSSRVSTLTSTNLDSVQAPHMPVDAVCYELFDAVAKKKRWTAFPASQEQAIKLEDEAWGKLFRPPKMPQEAKEKARADQGATSGLFRDPVRRRLEDVMFEIDQASRASMKFASVILLVAEILMRAHQQLPRDPTQVSRRETGQLLLLLGPLARLLFSQSARVAVKTMKCRRQNVLATMKWPSPDTKNSLLELPFEGSDLFAGCFQSKLEEEVRRHEAVVKSAFRRPRGPSSARPARQHSKGVPLHTRAKPFSHPRSQNRDRGQFKLKKMWRSPNGTIRNILGGTVFREAIICKNIPRLVSGWSKPIVIGRHAHADQYKATDFVVPGKGKLEIKFTPANGGEVMDFTVHEFSDGGGVAMGMFNTDVSITNFAHSSFTYALDRGYPLYLSTKNTILKKYDGRFKDIFQEIYEKEYKAKFEAKNIWYEHRLIDDMVAYALKVEGGFVWACKNYDGDVQSDSVAQASIFAWTRGLAHRAKLDKNDALAKFAAALEKSCVDTIEGGAMTKDLAICIKGMDNVQRSDYLSTFEFIDKVAENLRAQLQ</sequence>
<dbReference type="GO" id="GO:0006099">
    <property type="term" value="P:tricarboxylic acid cycle"/>
    <property type="evidence" value="ECO:0007669"/>
    <property type="project" value="UniProtKB-KW"/>
</dbReference>
<gene>
    <name evidence="12" type="ORF">HOLleu_02071</name>
</gene>
<dbReference type="NCBIfam" id="NF006156">
    <property type="entry name" value="PRK08299.1"/>
    <property type="match status" value="1"/>
</dbReference>
<evidence type="ECO:0000256" key="2">
    <source>
        <dbReference type="ARBA" id="ARBA00001946"/>
    </source>
</evidence>
<dbReference type="Proteomes" id="UP001152320">
    <property type="component" value="Chromosome 1"/>
</dbReference>
<evidence type="ECO:0000313" key="13">
    <source>
        <dbReference type="Proteomes" id="UP001152320"/>
    </source>
</evidence>
<dbReference type="Pfam" id="PF00180">
    <property type="entry name" value="Iso_dh"/>
    <property type="match status" value="1"/>
</dbReference>
<feature type="region of interest" description="Disordered" evidence="10">
    <location>
        <begin position="185"/>
        <end position="406"/>
    </location>
</feature>
<keyword evidence="7" id="KW-0460">Magnesium</keyword>
<dbReference type="GO" id="GO:0004450">
    <property type="term" value="F:isocitrate dehydrogenase (NADP+) activity"/>
    <property type="evidence" value="ECO:0007669"/>
    <property type="project" value="InterPro"/>
</dbReference>
<feature type="domain" description="Isopropylmalate dehydrogenase-like" evidence="11">
    <location>
        <begin position="627"/>
        <end position="971"/>
    </location>
</feature>
<evidence type="ECO:0000259" key="11">
    <source>
        <dbReference type="SMART" id="SM01329"/>
    </source>
</evidence>
<proteinExistence type="inferred from homology"/>
<comment type="cofactor">
    <cofactor evidence="2">
        <name>Mg(2+)</name>
        <dbReference type="ChEBI" id="CHEBI:18420"/>
    </cofactor>
</comment>
<evidence type="ECO:0000256" key="9">
    <source>
        <dbReference type="ARBA" id="ARBA00023211"/>
    </source>
</evidence>
<accession>A0A9Q1CPT9</accession>
<dbReference type="PANTHER" id="PTHR11822:SF21">
    <property type="entry name" value="ISOCITRATE DEHYDROGENASE [NADP], MITOCHONDRIAL"/>
    <property type="match status" value="1"/>
</dbReference>
<keyword evidence="9" id="KW-0464">Manganese</keyword>
<dbReference type="PANTHER" id="PTHR11822">
    <property type="entry name" value="NADP-SPECIFIC ISOCITRATE DEHYDROGENASE"/>
    <property type="match status" value="1"/>
</dbReference>
<feature type="compositionally biased region" description="Basic and acidic residues" evidence="10">
    <location>
        <begin position="325"/>
        <end position="338"/>
    </location>
</feature>
<reference evidence="12" key="1">
    <citation type="submission" date="2021-10" db="EMBL/GenBank/DDBJ databases">
        <title>Tropical sea cucumber genome reveals ecological adaptation and Cuvierian tubules defense mechanism.</title>
        <authorList>
            <person name="Chen T."/>
        </authorList>
    </citation>
    <scope>NUCLEOTIDE SEQUENCE</scope>
    <source>
        <strain evidence="12">Nanhai2018</strain>
        <tissue evidence="12">Muscle</tissue>
    </source>
</reference>
<feature type="compositionally biased region" description="Polar residues" evidence="10">
    <location>
        <begin position="189"/>
        <end position="208"/>
    </location>
</feature>
<feature type="compositionally biased region" description="Polar residues" evidence="10">
    <location>
        <begin position="342"/>
        <end position="358"/>
    </location>
</feature>
<keyword evidence="6" id="KW-0479">Metal-binding</keyword>
<dbReference type="Gene3D" id="3.40.718.10">
    <property type="entry name" value="Isopropylmalate Dehydrogenase"/>
    <property type="match status" value="2"/>
</dbReference>
<feature type="compositionally biased region" description="Basic and acidic residues" evidence="10">
    <location>
        <begin position="301"/>
        <end position="311"/>
    </location>
</feature>
<dbReference type="SUPFAM" id="SSF53659">
    <property type="entry name" value="Isocitrate/Isopropylmalate dehydrogenase-like"/>
    <property type="match status" value="1"/>
</dbReference>
<dbReference type="GO" id="GO:0046872">
    <property type="term" value="F:metal ion binding"/>
    <property type="evidence" value="ECO:0007669"/>
    <property type="project" value="UniProtKB-KW"/>
</dbReference>
<evidence type="ECO:0000256" key="7">
    <source>
        <dbReference type="ARBA" id="ARBA00022842"/>
    </source>
</evidence>
<dbReference type="GO" id="GO:0006097">
    <property type="term" value="P:glyoxylate cycle"/>
    <property type="evidence" value="ECO:0007669"/>
    <property type="project" value="UniProtKB-KW"/>
</dbReference>
<keyword evidence="5" id="KW-0816">Tricarboxylic acid cycle</keyword>
<evidence type="ECO:0000313" key="12">
    <source>
        <dbReference type="EMBL" id="KAJ8049357.1"/>
    </source>
</evidence>
<dbReference type="GO" id="GO:0005739">
    <property type="term" value="C:mitochondrion"/>
    <property type="evidence" value="ECO:0007669"/>
    <property type="project" value="TreeGrafter"/>
</dbReference>